<dbReference type="Gene3D" id="3.30.530.20">
    <property type="match status" value="1"/>
</dbReference>
<dbReference type="SUPFAM" id="SSF55961">
    <property type="entry name" value="Bet v1-like"/>
    <property type="match status" value="1"/>
</dbReference>
<protein>
    <recommendedName>
        <fullName evidence="4">Polyketide cyclase / dehydrase and lipid transport</fullName>
    </recommendedName>
</protein>
<dbReference type="Pfam" id="PF10604">
    <property type="entry name" value="Polyketide_cyc2"/>
    <property type="match status" value="1"/>
</dbReference>
<name>A0ABP9RLM9_9ACTN</name>
<evidence type="ECO:0000313" key="2">
    <source>
        <dbReference type="EMBL" id="GAA5179230.1"/>
    </source>
</evidence>
<organism evidence="2 3">
    <name type="scientific">Rugosimonospora acidiphila</name>
    <dbReference type="NCBI Taxonomy" id="556531"/>
    <lineage>
        <taxon>Bacteria</taxon>
        <taxon>Bacillati</taxon>
        <taxon>Actinomycetota</taxon>
        <taxon>Actinomycetes</taxon>
        <taxon>Micromonosporales</taxon>
        <taxon>Micromonosporaceae</taxon>
        <taxon>Rugosimonospora</taxon>
    </lineage>
</organism>
<dbReference type="InterPro" id="IPR023393">
    <property type="entry name" value="START-like_dom_sf"/>
</dbReference>
<evidence type="ECO:0000313" key="3">
    <source>
        <dbReference type="Proteomes" id="UP001501570"/>
    </source>
</evidence>
<dbReference type="EMBL" id="BAABJQ010000002">
    <property type="protein sequence ID" value="GAA5179230.1"/>
    <property type="molecule type" value="Genomic_DNA"/>
</dbReference>
<dbReference type="RefSeq" id="WP_345626268.1">
    <property type="nucleotide sequence ID" value="NZ_BAABJQ010000002.1"/>
</dbReference>
<proteinExistence type="predicted"/>
<dbReference type="Proteomes" id="UP001501570">
    <property type="component" value="Unassembled WGS sequence"/>
</dbReference>
<feature type="region of interest" description="Disordered" evidence="1">
    <location>
        <begin position="147"/>
        <end position="177"/>
    </location>
</feature>
<accession>A0ABP9RLM9</accession>
<evidence type="ECO:0008006" key="4">
    <source>
        <dbReference type="Google" id="ProtNLM"/>
    </source>
</evidence>
<sequence>MTIRTESRITIASGFREVWAYVCDVGRWPEWAPTVLECWVRGGAPLQPGSRVEQRAKGILGLTRGRSQQVTAVEEPRYVAFAGPMGTSAARWAMELEPVDDRQTDAKMWIEVDLAGIMRTIPGRTLQGRIQRVSDLEMAAIKAAVESGTRNGAESQMGWRPVSTRRYRDRGARREAD</sequence>
<evidence type="ECO:0000256" key="1">
    <source>
        <dbReference type="SAM" id="MobiDB-lite"/>
    </source>
</evidence>
<dbReference type="CDD" id="cd07812">
    <property type="entry name" value="SRPBCC"/>
    <property type="match status" value="1"/>
</dbReference>
<comment type="caution">
    <text evidence="2">The sequence shown here is derived from an EMBL/GenBank/DDBJ whole genome shotgun (WGS) entry which is preliminary data.</text>
</comment>
<gene>
    <name evidence="2" type="ORF">GCM10023322_08580</name>
</gene>
<keyword evidence="3" id="KW-1185">Reference proteome</keyword>
<dbReference type="InterPro" id="IPR019587">
    <property type="entry name" value="Polyketide_cyclase/dehydratase"/>
</dbReference>
<reference evidence="3" key="1">
    <citation type="journal article" date="2019" name="Int. J. Syst. Evol. Microbiol.">
        <title>The Global Catalogue of Microorganisms (GCM) 10K type strain sequencing project: providing services to taxonomists for standard genome sequencing and annotation.</title>
        <authorList>
            <consortium name="The Broad Institute Genomics Platform"/>
            <consortium name="The Broad Institute Genome Sequencing Center for Infectious Disease"/>
            <person name="Wu L."/>
            <person name="Ma J."/>
        </authorList>
    </citation>
    <scope>NUCLEOTIDE SEQUENCE [LARGE SCALE GENOMIC DNA]</scope>
    <source>
        <strain evidence="3">JCM 18304</strain>
    </source>
</reference>